<dbReference type="InterPro" id="IPR051550">
    <property type="entry name" value="SCF-Subunits/Alg-Epimerases"/>
</dbReference>
<dbReference type="PANTHER" id="PTHR22990">
    <property type="entry name" value="F-BOX ONLY PROTEIN"/>
    <property type="match status" value="1"/>
</dbReference>
<evidence type="ECO:0000313" key="6">
    <source>
        <dbReference type="Proteomes" id="UP001220010"/>
    </source>
</evidence>
<dbReference type="NCBIfam" id="TIGR03804">
    <property type="entry name" value="para_beta_helix"/>
    <property type="match status" value="5"/>
</dbReference>
<dbReference type="Proteomes" id="UP001220010">
    <property type="component" value="Unassembled WGS sequence"/>
</dbReference>
<dbReference type="SUPFAM" id="SSF51126">
    <property type="entry name" value="Pectin lyase-like"/>
    <property type="match status" value="2"/>
</dbReference>
<reference evidence="5 6" key="1">
    <citation type="submission" date="2023-03" db="EMBL/GenBank/DDBJ databases">
        <title>WGS of Methanotrichaceae archaeon Mx.</title>
        <authorList>
            <person name="Sorokin D.Y."/>
            <person name="Merkel A.Y."/>
        </authorList>
    </citation>
    <scope>NUCLEOTIDE SEQUENCE [LARGE SCALE GENOMIC DNA]</scope>
    <source>
        <strain evidence="5 6">Mx</strain>
    </source>
</reference>
<evidence type="ECO:0000313" key="5">
    <source>
        <dbReference type="EMBL" id="MDF0591720.1"/>
    </source>
</evidence>
<evidence type="ECO:0000259" key="4">
    <source>
        <dbReference type="Pfam" id="PF05048"/>
    </source>
</evidence>
<keyword evidence="3" id="KW-0833">Ubl conjugation pathway</keyword>
<dbReference type="InterPro" id="IPR012334">
    <property type="entry name" value="Pectin_lyas_fold"/>
</dbReference>
<dbReference type="InterPro" id="IPR006626">
    <property type="entry name" value="PbH1"/>
</dbReference>
<comment type="caution">
    <text evidence="5">The sequence shown here is derived from an EMBL/GenBank/DDBJ whole genome shotgun (WGS) entry which is preliminary data.</text>
</comment>
<dbReference type="EMBL" id="JARFPK010000058">
    <property type="protein sequence ID" value="MDF0591720.1"/>
    <property type="molecule type" value="Genomic_DNA"/>
</dbReference>
<evidence type="ECO:0000256" key="1">
    <source>
        <dbReference type="ARBA" id="ARBA00004906"/>
    </source>
</evidence>
<comment type="pathway">
    <text evidence="1">Protein modification; protein ubiquitination.</text>
</comment>
<accession>A0ABT5XAH6</accession>
<evidence type="ECO:0000256" key="3">
    <source>
        <dbReference type="ARBA" id="ARBA00022786"/>
    </source>
</evidence>
<protein>
    <submittedName>
        <fullName evidence="5">NosD domain-containing protein</fullName>
    </submittedName>
</protein>
<gene>
    <name evidence="5" type="ORF">P0O15_11180</name>
</gene>
<feature type="domain" description="Periplasmic copper-binding protein NosD beta helix" evidence="4">
    <location>
        <begin position="80"/>
        <end position="233"/>
    </location>
</feature>
<name>A0ABT5XAH6_9EURY</name>
<dbReference type="RefSeq" id="WP_316967446.1">
    <property type="nucleotide sequence ID" value="NZ_JARFPK010000058.1"/>
</dbReference>
<dbReference type="InterPro" id="IPR007742">
    <property type="entry name" value="NosD_dom"/>
</dbReference>
<dbReference type="Pfam" id="PF05048">
    <property type="entry name" value="NosD"/>
    <property type="match status" value="1"/>
</dbReference>
<dbReference type="Gene3D" id="2.160.20.10">
    <property type="entry name" value="Single-stranded right-handed beta-helix, Pectin lyase-like"/>
    <property type="match status" value="2"/>
</dbReference>
<keyword evidence="2" id="KW-0677">Repeat</keyword>
<keyword evidence="6" id="KW-1185">Reference proteome</keyword>
<sequence>MKPKFPLILLAFLPVIAHASTIIVGPEVYDYAGIQAAIDAASSGDLIEVHKGTYYENVDIDKTLTLKGVGLPVVDAGSSGNAITLSADGIRLEGFKVANAAAAGIRVTSNDNIVLRNIATENGNEGIILINSRNNTILNNDARNNHHGISIINSNDNLLSGNSAAYNKRVGFIIKNSLNNTLSANTANNNSGRGFHIETSMYSIITGNEINDNHWEGIRILKSHHNNITYNNARNNDDGLTLFRSSNTTVEGNYLHHNRWNGICLDAFCNNTKISDNNFSHNNLMGISISISKENLITGNSIFHNGEDGLQLMFCSNSTIYRNYIAGNAEGSRFIPKNSDLKGTLLNLLSWILLKNVGDNVYDSSSNKWDNGNVGNYYGDYNCEDEDNDGICDSAYEIPGGSSIDRYPLAQMN</sequence>
<evidence type="ECO:0000256" key="2">
    <source>
        <dbReference type="ARBA" id="ARBA00022737"/>
    </source>
</evidence>
<dbReference type="PANTHER" id="PTHR22990:SF15">
    <property type="entry name" value="F-BOX ONLY PROTEIN 10"/>
    <property type="match status" value="1"/>
</dbReference>
<dbReference type="InterPro" id="IPR022441">
    <property type="entry name" value="Para_beta_helix_rpt-2"/>
</dbReference>
<proteinExistence type="predicted"/>
<dbReference type="SMART" id="SM00710">
    <property type="entry name" value="PbH1"/>
    <property type="match status" value="11"/>
</dbReference>
<organism evidence="5 6">
    <name type="scientific">Candidatus Methanocrinis natronophilus</name>
    <dbReference type="NCBI Taxonomy" id="3033396"/>
    <lineage>
        <taxon>Archaea</taxon>
        <taxon>Methanobacteriati</taxon>
        <taxon>Methanobacteriota</taxon>
        <taxon>Stenosarchaea group</taxon>
        <taxon>Methanomicrobia</taxon>
        <taxon>Methanotrichales</taxon>
        <taxon>Methanotrichaceae</taxon>
        <taxon>Methanocrinis</taxon>
    </lineage>
</organism>
<dbReference type="InterPro" id="IPR011050">
    <property type="entry name" value="Pectin_lyase_fold/virulence"/>
</dbReference>